<feature type="compositionally biased region" description="Polar residues" evidence="6">
    <location>
        <begin position="136"/>
        <end position="153"/>
    </location>
</feature>
<dbReference type="Proteomes" id="UP000507470">
    <property type="component" value="Unassembled WGS sequence"/>
</dbReference>
<feature type="region of interest" description="Disordered" evidence="6">
    <location>
        <begin position="127"/>
        <end position="174"/>
    </location>
</feature>
<keyword evidence="2 5" id="KW-0863">Zinc-finger</keyword>
<evidence type="ECO:0000256" key="6">
    <source>
        <dbReference type="SAM" id="MobiDB-lite"/>
    </source>
</evidence>
<evidence type="ECO:0000256" key="4">
    <source>
        <dbReference type="ARBA" id="ARBA00023125"/>
    </source>
</evidence>
<proteinExistence type="predicted"/>
<feature type="compositionally biased region" description="Basic residues" evidence="6">
    <location>
        <begin position="186"/>
        <end position="197"/>
    </location>
</feature>
<dbReference type="PANTHER" id="PTHR46927:SF3">
    <property type="entry name" value="THAP-TYPE DOMAIN-CONTAINING PROTEIN"/>
    <property type="match status" value="1"/>
</dbReference>
<dbReference type="OrthoDB" id="6122312at2759"/>
<feature type="compositionally biased region" description="Polar residues" evidence="6">
    <location>
        <begin position="208"/>
        <end position="224"/>
    </location>
</feature>
<dbReference type="Gene3D" id="6.20.210.20">
    <property type="entry name" value="THAP domain"/>
    <property type="match status" value="1"/>
</dbReference>
<gene>
    <name evidence="8" type="ORF">MCOR_48814</name>
</gene>
<name>A0A6J8E9H5_MYTCO</name>
<dbReference type="SMART" id="SM00980">
    <property type="entry name" value="THAP"/>
    <property type="match status" value="1"/>
</dbReference>
<dbReference type="GO" id="GO:0003677">
    <property type="term" value="F:DNA binding"/>
    <property type="evidence" value="ECO:0007669"/>
    <property type="project" value="UniProtKB-UniRule"/>
</dbReference>
<evidence type="ECO:0000313" key="9">
    <source>
        <dbReference type="Proteomes" id="UP000507470"/>
    </source>
</evidence>
<protein>
    <recommendedName>
        <fullName evidence="7">THAP-type domain-containing protein</fullName>
    </recommendedName>
</protein>
<dbReference type="PROSITE" id="PS50950">
    <property type="entry name" value="ZF_THAP"/>
    <property type="match status" value="1"/>
</dbReference>
<keyword evidence="1" id="KW-0479">Metal-binding</keyword>
<organism evidence="8 9">
    <name type="scientific">Mytilus coruscus</name>
    <name type="common">Sea mussel</name>
    <dbReference type="NCBI Taxonomy" id="42192"/>
    <lineage>
        <taxon>Eukaryota</taxon>
        <taxon>Metazoa</taxon>
        <taxon>Spiralia</taxon>
        <taxon>Lophotrochozoa</taxon>
        <taxon>Mollusca</taxon>
        <taxon>Bivalvia</taxon>
        <taxon>Autobranchia</taxon>
        <taxon>Pteriomorphia</taxon>
        <taxon>Mytilida</taxon>
        <taxon>Mytiloidea</taxon>
        <taxon>Mytilidae</taxon>
        <taxon>Mytilinae</taxon>
        <taxon>Mytilus</taxon>
    </lineage>
</organism>
<dbReference type="PANTHER" id="PTHR46927">
    <property type="entry name" value="AGAP005574-PA"/>
    <property type="match status" value="1"/>
</dbReference>
<dbReference type="SMART" id="SM00692">
    <property type="entry name" value="DM3"/>
    <property type="match status" value="1"/>
</dbReference>
<evidence type="ECO:0000256" key="5">
    <source>
        <dbReference type="PROSITE-ProRule" id="PRU00309"/>
    </source>
</evidence>
<dbReference type="AlphaFoldDB" id="A0A6J8E9H5"/>
<evidence type="ECO:0000313" key="8">
    <source>
        <dbReference type="EMBL" id="CAC5416175.1"/>
    </source>
</evidence>
<reference evidence="8 9" key="1">
    <citation type="submission" date="2020-06" db="EMBL/GenBank/DDBJ databases">
        <authorList>
            <person name="Li R."/>
            <person name="Bekaert M."/>
        </authorList>
    </citation>
    <scope>NUCLEOTIDE SEQUENCE [LARGE SCALE GENOMIC DNA]</scope>
    <source>
        <strain evidence="9">wild</strain>
    </source>
</reference>
<dbReference type="SUPFAM" id="SSF57716">
    <property type="entry name" value="Glucocorticoid receptor-like (DNA-binding domain)"/>
    <property type="match status" value="1"/>
</dbReference>
<evidence type="ECO:0000256" key="2">
    <source>
        <dbReference type="ARBA" id="ARBA00022771"/>
    </source>
</evidence>
<feature type="compositionally biased region" description="Acidic residues" evidence="6">
    <location>
        <begin position="236"/>
        <end position="268"/>
    </location>
</feature>
<dbReference type="GO" id="GO:0008270">
    <property type="term" value="F:zinc ion binding"/>
    <property type="evidence" value="ECO:0007669"/>
    <property type="project" value="UniProtKB-KW"/>
</dbReference>
<sequence length="344" mass="38752">MVYCAAYGCNNEAKKGTGISFFRFPADVQHRKAWTHYCRRWNFVPGPNHRLCSAHFSKQSFTKDPDLMLQFNMTYKLTLRPDAKPDVPVPDTGIKDGEKLSIPTRRGAFEKRRKAEILQMAFDSHVRAPTPEQKDTATSVQLDDTDVSTTCTPNDPVEVIPQPNMTVETSPPKPITSIRMVNKKLQAKLQPQRRTRGHQTDSKITGVMTVQTKTFSTVATQTDEPSPKEAENPSNSDDDSAEPEDGDDSDYNPTDDEISSDDDSDTESEMNYKLNSKATPAEEKQFMVSESALAELLSVCRYCSGEALPYKEYQRFHGCHQHSLFEWACIHLEEPVLPQHPTMG</sequence>
<evidence type="ECO:0000256" key="3">
    <source>
        <dbReference type="ARBA" id="ARBA00022833"/>
    </source>
</evidence>
<evidence type="ECO:0000259" key="7">
    <source>
        <dbReference type="PROSITE" id="PS50950"/>
    </source>
</evidence>
<dbReference type="EMBL" id="CACVKT020008605">
    <property type="protein sequence ID" value="CAC5416175.1"/>
    <property type="molecule type" value="Genomic_DNA"/>
</dbReference>
<evidence type="ECO:0000256" key="1">
    <source>
        <dbReference type="ARBA" id="ARBA00022723"/>
    </source>
</evidence>
<keyword evidence="9" id="KW-1185">Reference proteome</keyword>
<dbReference type="InterPro" id="IPR038441">
    <property type="entry name" value="THAP_Znf_sf"/>
</dbReference>
<keyword evidence="3" id="KW-0862">Zinc</keyword>
<feature type="domain" description="THAP-type" evidence="7">
    <location>
        <begin position="1"/>
        <end position="88"/>
    </location>
</feature>
<dbReference type="InterPro" id="IPR006612">
    <property type="entry name" value="THAP_Znf"/>
</dbReference>
<keyword evidence="4 5" id="KW-0238">DNA-binding</keyword>
<dbReference type="InterPro" id="IPR052224">
    <property type="entry name" value="THAP_domain_protein"/>
</dbReference>
<dbReference type="Pfam" id="PF05485">
    <property type="entry name" value="THAP"/>
    <property type="match status" value="1"/>
</dbReference>
<feature type="region of interest" description="Disordered" evidence="6">
    <location>
        <begin position="186"/>
        <end position="271"/>
    </location>
</feature>
<accession>A0A6J8E9H5</accession>